<feature type="compositionally biased region" description="Polar residues" evidence="5">
    <location>
        <begin position="315"/>
        <end position="326"/>
    </location>
</feature>
<evidence type="ECO:0000256" key="4">
    <source>
        <dbReference type="ARBA" id="ARBA00022912"/>
    </source>
</evidence>
<sequence length="505" mass="55332">MVFHKERDNERPPLSCILPHLYLGAETDVTQDSLSARGISYVLSVSRCSPQPTFLPKSQYLRIPIDDSLRDDLLPWIPQALRFIDGAMSMGCSVLVHCAAGISRSPALAVAYIMYRLGMDLDHAYRFVKERRPSISPNFNFLGQLQLFQGTLGPAVSNIHHTARPSDGALDSLQPFTTSDHTDCSSPPAMLSTKLNPGAQDVKNSSRVHAEDKNVNTRRETSNSTLTQGHPDSSKRDSTTAQSVQRGGPAQAKSPEFTLSLSDKLKSLTLSLQPIEVQRPVEAQRNPQKPTTLHIPSDVGSISEKRKRLTLALTPVSTSLQTPQADSTERSKRADFCQDATCSLKLGHKGETGAQHKARKSQRKAEEGKEKLKRASRSRRSNSHRSSSRSITRRQDRQSQDGAVRRDAEAKPSVTKSHQGAPELRVPKQESAKELPPSTLIVGSLRKAPPSTAVEAVEGSNGDTDLMSPISLTVNKLLDWGEKMLLGVLLGPRIKVGQPALPYRC</sequence>
<dbReference type="Pfam" id="PF00782">
    <property type="entry name" value="DSPc"/>
    <property type="match status" value="1"/>
</dbReference>
<dbReference type="PANTHER" id="PTHR10159">
    <property type="entry name" value="DUAL SPECIFICITY PROTEIN PHOSPHATASE"/>
    <property type="match status" value="1"/>
</dbReference>
<keyword evidence="4" id="KW-0904">Protein phosphatase</keyword>
<dbReference type="InterPro" id="IPR016130">
    <property type="entry name" value="Tyr_Pase_AS"/>
</dbReference>
<dbReference type="SMART" id="SM00195">
    <property type="entry name" value="DSPc"/>
    <property type="match status" value="1"/>
</dbReference>
<dbReference type="InterPro" id="IPR000340">
    <property type="entry name" value="Dual-sp_phosphatase_cat-dom"/>
</dbReference>
<dbReference type="PROSITE" id="PS50056">
    <property type="entry name" value="TYR_PHOSPHATASE_2"/>
    <property type="match status" value="1"/>
</dbReference>
<dbReference type="AlphaFoldDB" id="A0ABD1KPP9"/>
<evidence type="ECO:0000256" key="3">
    <source>
        <dbReference type="ARBA" id="ARBA00022801"/>
    </source>
</evidence>
<evidence type="ECO:0000313" key="8">
    <source>
        <dbReference type="EMBL" id="KAL2101135.1"/>
    </source>
</evidence>
<dbReference type="InterPro" id="IPR029021">
    <property type="entry name" value="Prot-tyrosine_phosphatase-like"/>
</dbReference>
<feature type="compositionally biased region" description="Basic residues" evidence="5">
    <location>
        <begin position="371"/>
        <end position="387"/>
    </location>
</feature>
<dbReference type="SUPFAM" id="SSF52799">
    <property type="entry name" value="(Phosphotyrosine protein) phosphatases II"/>
    <property type="match status" value="1"/>
</dbReference>
<comment type="caution">
    <text evidence="8">The sequence shown here is derived from an EMBL/GenBank/DDBJ whole genome shotgun (WGS) entry which is preliminary data.</text>
</comment>
<dbReference type="PROSITE" id="PS50054">
    <property type="entry name" value="TYR_PHOSPHATASE_DUAL"/>
    <property type="match status" value="1"/>
</dbReference>
<dbReference type="PROSITE" id="PS00383">
    <property type="entry name" value="TYR_PHOSPHATASE_1"/>
    <property type="match status" value="1"/>
</dbReference>
<dbReference type="InterPro" id="IPR000387">
    <property type="entry name" value="Tyr_Pase_dom"/>
</dbReference>
<feature type="compositionally biased region" description="Basic and acidic residues" evidence="5">
    <location>
        <begin position="393"/>
        <end position="410"/>
    </location>
</feature>
<dbReference type="CDD" id="cd14568">
    <property type="entry name" value="DSP_MKP_classIII"/>
    <property type="match status" value="1"/>
</dbReference>
<proteinExistence type="inferred from homology"/>
<feature type="domain" description="Tyrosine specific protein phosphatases" evidence="7">
    <location>
        <begin position="71"/>
        <end position="135"/>
    </location>
</feature>
<feature type="compositionally biased region" description="Polar residues" evidence="5">
    <location>
        <begin position="222"/>
        <end position="231"/>
    </location>
</feature>
<dbReference type="Proteomes" id="UP001591681">
    <property type="component" value="Unassembled WGS sequence"/>
</dbReference>
<feature type="compositionally biased region" description="Basic and acidic residues" evidence="5">
    <location>
        <begin position="208"/>
        <end position="221"/>
    </location>
</feature>
<evidence type="ECO:0000256" key="5">
    <source>
        <dbReference type="SAM" id="MobiDB-lite"/>
    </source>
</evidence>
<dbReference type="InterPro" id="IPR020422">
    <property type="entry name" value="TYR_PHOSPHATASE_DUAL_dom"/>
</dbReference>
<feature type="region of interest" description="Disordered" evidence="5">
    <location>
        <begin position="313"/>
        <end position="332"/>
    </location>
</feature>
<keyword evidence="9" id="KW-1185">Reference proteome</keyword>
<evidence type="ECO:0000256" key="1">
    <source>
        <dbReference type="ARBA" id="ARBA00008601"/>
    </source>
</evidence>
<dbReference type="PANTHER" id="PTHR10159:SF516">
    <property type="entry name" value="DUAL SPECIFICITY PROTEIN PHOSPHATASE 16-LIKE"/>
    <property type="match status" value="1"/>
</dbReference>
<dbReference type="EMBL" id="JBHFQA010000003">
    <property type="protein sequence ID" value="KAL2101135.1"/>
    <property type="molecule type" value="Genomic_DNA"/>
</dbReference>
<organism evidence="8 9">
    <name type="scientific">Coilia grayii</name>
    <name type="common">Gray's grenadier anchovy</name>
    <dbReference type="NCBI Taxonomy" id="363190"/>
    <lineage>
        <taxon>Eukaryota</taxon>
        <taxon>Metazoa</taxon>
        <taxon>Chordata</taxon>
        <taxon>Craniata</taxon>
        <taxon>Vertebrata</taxon>
        <taxon>Euteleostomi</taxon>
        <taxon>Actinopterygii</taxon>
        <taxon>Neopterygii</taxon>
        <taxon>Teleostei</taxon>
        <taxon>Clupei</taxon>
        <taxon>Clupeiformes</taxon>
        <taxon>Clupeoidei</taxon>
        <taxon>Engraulidae</taxon>
        <taxon>Coilinae</taxon>
        <taxon>Coilia</taxon>
    </lineage>
</organism>
<evidence type="ECO:0000313" key="9">
    <source>
        <dbReference type="Proteomes" id="UP001591681"/>
    </source>
</evidence>
<name>A0ABD1KPP9_9TELE</name>
<keyword evidence="3" id="KW-0378">Hydrolase</keyword>
<feature type="region of interest" description="Disordered" evidence="5">
    <location>
        <begin position="348"/>
        <end position="437"/>
    </location>
</feature>
<protein>
    <recommendedName>
        <fullName evidence="2">protein-tyrosine-phosphatase</fullName>
        <ecNumber evidence="2">3.1.3.48</ecNumber>
    </recommendedName>
</protein>
<dbReference type="GO" id="GO:0004725">
    <property type="term" value="F:protein tyrosine phosphatase activity"/>
    <property type="evidence" value="ECO:0007669"/>
    <property type="project" value="UniProtKB-EC"/>
</dbReference>
<dbReference type="EC" id="3.1.3.48" evidence="2"/>
<feature type="region of interest" description="Disordered" evidence="5">
    <location>
        <begin position="278"/>
        <end position="303"/>
    </location>
</feature>
<evidence type="ECO:0000256" key="2">
    <source>
        <dbReference type="ARBA" id="ARBA00013064"/>
    </source>
</evidence>
<feature type="region of interest" description="Disordered" evidence="5">
    <location>
        <begin position="166"/>
        <end position="256"/>
    </location>
</feature>
<dbReference type="Gene3D" id="3.90.190.10">
    <property type="entry name" value="Protein tyrosine phosphatase superfamily"/>
    <property type="match status" value="1"/>
</dbReference>
<accession>A0ABD1KPP9</accession>
<feature type="domain" description="Tyrosine-protein phosphatase" evidence="6">
    <location>
        <begin position="12"/>
        <end position="154"/>
    </location>
</feature>
<gene>
    <name evidence="8" type="ORF">ACEWY4_002896</name>
</gene>
<comment type="similarity">
    <text evidence="1">Belongs to the protein-tyrosine phosphatase family. Non-receptor class dual specificity subfamily.</text>
</comment>
<evidence type="ECO:0000259" key="6">
    <source>
        <dbReference type="PROSITE" id="PS50054"/>
    </source>
</evidence>
<evidence type="ECO:0000259" key="7">
    <source>
        <dbReference type="PROSITE" id="PS50056"/>
    </source>
</evidence>
<reference evidence="8 9" key="1">
    <citation type="submission" date="2024-09" db="EMBL/GenBank/DDBJ databases">
        <title>A chromosome-level genome assembly of Gray's grenadier anchovy, Coilia grayii.</title>
        <authorList>
            <person name="Fu Z."/>
        </authorList>
    </citation>
    <scope>NUCLEOTIDE SEQUENCE [LARGE SCALE GENOMIC DNA]</scope>
    <source>
        <strain evidence="8">G4</strain>
        <tissue evidence="8">Muscle</tissue>
    </source>
</reference>